<comment type="caution">
    <text evidence="3">The sequence shown here is derived from an EMBL/GenBank/DDBJ whole genome shotgun (WGS) entry which is preliminary data.</text>
</comment>
<feature type="domain" description="VQ" evidence="2">
    <location>
        <begin position="60"/>
        <end position="85"/>
    </location>
</feature>
<reference evidence="3" key="1">
    <citation type="submission" date="2021-03" db="EMBL/GenBank/DDBJ databases">
        <authorList>
            <person name="Li Z."/>
            <person name="Yang C."/>
        </authorList>
    </citation>
    <scope>NUCLEOTIDE SEQUENCE</scope>
    <source>
        <strain evidence="3">Dzin_1.0</strain>
        <tissue evidence="3">Leaf</tissue>
    </source>
</reference>
<evidence type="ECO:0000259" key="2">
    <source>
        <dbReference type="Pfam" id="PF05678"/>
    </source>
</evidence>
<feature type="region of interest" description="Disordered" evidence="1">
    <location>
        <begin position="1"/>
        <end position="48"/>
    </location>
</feature>
<reference evidence="3" key="2">
    <citation type="journal article" date="2022" name="Hortic Res">
        <title>The genome of Dioscorea zingiberensis sheds light on the biosynthesis, origin and evolution of the medicinally important diosgenin saponins.</title>
        <authorList>
            <person name="Li Y."/>
            <person name="Tan C."/>
            <person name="Li Z."/>
            <person name="Guo J."/>
            <person name="Li S."/>
            <person name="Chen X."/>
            <person name="Wang C."/>
            <person name="Dai X."/>
            <person name="Yang H."/>
            <person name="Song W."/>
            <person name="Hou L."/>
            <person name="Xu J."/>
            <person name="Tong Z."/>
            <person name="Xu A."/>
            <person name="Yuan X."/>
            <person name="Wang W."/>
            <person name="Yang Q."/>
            <person name="Chen L."/>
            <person name="Sun Z."/>
            <person name="Wang K."/>
            <person name="Pan B."/>
            <person name="Chen J."/>
            <person name="Bao Y."/>
            <person name="Liu F."/>
            <person name="Qi X."/>
            <person name="Gang D.R."/>
            <person name="Wen J."/>
            <person name="Li J."/>
        </authorList>
    </citation>
    <scope>NUCLEOTIDE SEQUENCE</scope>
    <source>
        <strain evidence="3">Dzin_1.0</strain>
    </source>
</reference>
<sequence>MNSSSSSSSFSSFSGKPPPHQRELQGPRPTPLRLSKDSHKIKKSQTNEALPKQPVIIYMASPKIIHTNPRDFMSLVQRLTGTSSSSMLSPAAHLALEKPPKHQQQEIIIPSHDHQISTIPSVFPGILSPVPASLPPISPGFFSPSVDPSMLSFLHELSPVFHGNRSYVENTFLATSPNFFLSTPTLPSPGSWEIFQQLLDH</sequence>
<feature type="compositionally biased region" description="Low complexity" evidence="1">
    <location>
        <begin position="1"/>
        <end position="14"/>
    </location>
</feature>
<dbReference type="InterPro" id="IPR008889">
    <property type="entry name" value="VQ"/>
</dbReference>
<dbReference type="AlphaFoldDB" id="A0A9D5CHZ7"/>
<evidence type="ECO:0000313" key="4">
    <source>
        <dbReference type="Proteomes" id="UP001085076"/>
    </source>
</evidence>
<dbReference type="Pfam" id="PF05678">
    <property type="entry name" value="VQ"/>
    <property type="match status" value="1"/>
</dbReference>
<proteinExistence type="predicted"/>
<dbReference type="EMBL" id="JAGGNH010000005">
    <property type="protein sequence ID" value="KAJ0973340.1"/>
    <property type="molecule type" value="Genomic_DNA"/>
</dbReference>
<gene>
    <name evidence="3" type="ORF">J5N97_021299</name>
</gene>
<dbReference type="InterPro" id="IPR039607">
    <property type="entry name" value="VQ_8/17/18/20/21/25"/>
</dbReference>
<dbReference type="PANTHER" id="PTHR33143">
    <property type="entry name" value="F16F4.1 PROTEIN-RELATED"/>
    <property type="match status" value="1"/>
</dbReference>
<dbReference type="OrthoDB" id="695631at2759"/>
<evidence type="ECO:0000313" key="3">
    <source>
        <dbReference type="EMBL" id="KAJ0973340.1"/>
    </source>
</evidence>
<evidence type="ECO:0000256" key="1">
    <source>
        <dbReference type="SAM" id="MobiDB-lite"/>
    </source>
</evidence>
<organism evidence="3 4">
    <name type="scientific">Dioscorea zingiberensis</name>
    <dbReference type="NCBI Taxonomy" id="325984"/>
    <lineage>
        <taxon>Eukaryota</taxon>
        <taxon>Viridiplantae</taxon>
        <taxon>Streptophyta</taxon>
        <taxon>Embryophyta</taxon>
        <taxon>Tracheophyta</taxon>
        <taxon>Spermatophyta</taxon>
        <taxon>Magnoliopsida</taxon>
        <taxon>Liliopsida</taxon>
        <taxon>Dioscoreales</taxon>
        <taxon>Dioscoreaceae</taxon>
        <taxon>Dioscorea</taxon>
    </lineage>
</organism>
<protein>
    <recommendedName>
        <fullName evidence="2">VQ domain-containing protein</fullName>
    </recommendedName>
</protein>
<keyword evidence="4" id="KW-1185">Reference proteome</keyword>
<dbReference type="Proteomes" id="UP001085076">
    <property type="component" value="Miscellaneous, Linkage group lg05"/>
</dbReference>
<name>A0A9D5CHZ7_9LILI</name>
<accession>A0A9D5CHZ7</accession>
<dbReference type="PANTHER" id="PTHR33143:SF6">
    <property type="entry name" value="OS08G0102900 PROTEIN"/>
    <property type="match status" value="1"/>
</dbReference>
<dbReference type="GO" id="GO:0005634">
    <property type="term" value="C:nucleus"/>
    <property type="evidence" value="ECO:0007669"/>
    <property type="project" value="TreeGrafter"/>
</dbReference>